<keyword evidence="1" id="KW-1133">Transmembrane helix</keyword>
<proteinExistence type="predicted"/>
<keyword evidence="1" id="KW-0812">Transmembrane</keyword>
<feature type="transmembrane region" description="Helical" evidence="1">
    <location>
        <begin position="47"/>
        <end position="71"/>
    </location>
</feature>
<dbReference type="EMBL" id="CATQJL010000223">
    <property type="protein sequence ID" value="CAJ0598412.1"/>
    <property type="molecule type" value="Genomic_DNA"/>
</dbReference>
<accession>A0AA36GU87</accession>
<protein>
    <submittedName>
        <fullName evidence="2">Uncharacterized protein</fullName>
    </submittedName>
</protein>
<dbReference type="AlphaFoldDB" id="A0AA36GU87"/>
<keyword evidence="3" id="KW-1185">Reference proteome</keyword>
<dbReference type="Proteomes" id="UP001176961">
    <property type="component" value="Unassembled WGS sequence"/>
</dbReference>
<reference evidence="2" key="1">
    <citation type="submission" date="2023-07" db="EMBL/GenBank/DDBJ databases">
        <authorList>
            <consortium name="CYATHOMIX"/>
        </authorList>
    </citation>
    <scope>NUCLEOTIDE SEQUENCE</scope>
    <source>
        <strain evidence="2">N/A</strain>
    </source>
</reference>
<evidence type="ECO:0000256" key="1">
    <source>
        <dbReference type="SAM" id="Phobius"/>
    </source>
</evidence>
<evidence type="ECO:0000313" key="2">
    <source>
        <dbReference type="EMBL" id="CAJ0598412.1"/>
    </source>
</evidence>
<comment type="caution">
    <text evidence="2">The sequence shown here is derived from an EMBL/GenBank/DDBJ whole genome shotgun (WGS) entry which is preliminary data.</text>
</comment>
<name>A0AA36GU87_CYLNA</name>
<organism evidence="2 3">
    <name type="scientific">Cylicocyclus nassatus</name>
    <name type="common">Nematode worm</name>
    <dbReference type="NCBI Taxonomy" id="53992"/>
    <lineage>
        <taxon>Eukaryota</taxon>
        <taxon>Metazoa</taxon>
        <taxon>Ecdysozoa</taxon>
        <taxon>Nematoda</taxon>
        <taxon>Chromadorea</taxon>
        <taxon>Rhabditida</taxon>
        <taxon>Rhabditina</taxon>
        <taxon>Rhabditomorpha</taxon>
        <taxon>Strongyloidea</taxon>
        <taxon>Strongylidae</taxon>
        <taxon>Cylicocyclus</taxon>
    </lineage>
</organism>
<keyword evidence="1" id="KW-0472">Membrane</keyword>
<gene>
    <name evidence="2" type="ORF">CYNAS_LOCUS10395</name>
</gene>
<sequence length="151" mass="17553">MVVYTVFWPYARTTEQLSGVVFTKLGVNLIDCAQISYSLEVANKNPMLLFLIASKLLMMSSHIGIITYSAIKIKNALKSPILNRVPHFASVCTLYGYDNLYAYRHRNVERNCILEYRSYTLNALCLHKTSNFTLFSKRRCRRPVVMHRMQY</sequence>
<evidence type="ECO:0000313" key="3">
    <source>
        <dbReference type="Proteomes" id="UP001176961"/>
    </source>
</evidence>